<dbReference type="RefSeq" id="WP_176350509.1">
    <property type="nucleotide sequence ID" value="NZ_JABWDJ010000031.1"/>
</dbReference>
<protein>
    <recommendedName>
        <fullName evidence="3">Phage protein</fullName>
    </recommendedName>
</protein>
<evidence type="ECO:0008006" key="3">
    <source>
        <dbReference type="Google" id="ProtNLM"/>
    </source>
</evidence>
<reference evidence="1 2" key="1">
    <citation type="submission" date="2020-04" db="EMBL/GenBank/DDBJ databases">
        <authorList>
            <person name="Pieper L."/>
        </authorList>
    </citation>
    <scope>NUCLEOTIDE SEQUENCE [LARGE SCALE GENOMIC DNA]</scope>
    <source>
        <strain evidence="1 2">B33</strain>
    </source>
</reference>
<reference evidence="1 2" key="2">
    <citation type="submission" date="2020-07" db="EMBL/GenBank/DDBJ databases">
        <title>Bacterial metabolism rescues the inhibition of intestinal drug absorption by food and drug additives.</title>
        <authorList>
            <person name="Zou L."/>
            <person name="Spanogiannopoulos P."/>
            <person name="Chien H.-C."/>
            <person name="Pieper L.M."/>
            <person name="Cai W."/>
            <person name="Khuri N."/>
            <person name="Pottel J."/>
            <person name="Vora B."/>
            <person name="Ni Z."/>
            <person name="Tsakalozou E."/>
            <person name="Zhang W."/>
            <person name="Shoichet B.K."/>
            <person name="Giacomini K.M."/>
            <person name="Turnbaugh P.J."/>
        </authorList>
    </citation>
    <scope>NUCLEOTIDE SEQUENCE [LARGE SCALE GENOMIC DNA]</scope>
    <source>
        <strain evidence="1 2">B33</strain>
    </source>
</reference>
<organism evidence="1 2">
    <name type="scientific">Phocaeicola vulgatus</name>
    <name type="common">Bacteroides vulgatus</name>
    <dbReference type="NCBI Taxonomy" id="821"/>
    <lineage>
        <taxon>Bacteria</taxon>
        <taxon>Pseudomonadati</taxon>
        <taxon>Bacteroidota</taxon>
        <taxon>Bacteroidia</taxon>
        <taxon>Bacteroidales</taxon>
        <taxon>Bacteroidaceae</taxon>
        <taxon>Phocaeicola</taxon>
    </lineage>
</organism>
<comment type="caution">
    <text evidence="1">The sequence shown here is derived from an EMBL/GenBank/DDBJ whole genome shotgun (WGS) entry which is preliminary data.</text>
</comment>
<dbReference type="InterPro" id="IPR027417">
    <property type="entry name" value="P-loop_NTPase"/>
</dbReference>
<proteinExistence type="predicted"/>
<evidence type="ECO:0000313" key="2">
    <source>
        <dbReference type="Proteomes" id="UP000524321"/>
    </source>
</evidence>
<dbReference type="AlphaFoldDB" id="A0A7Y6PDF5"/>
<gene>
    <name evidence="1" type="ORF">HUV05_09715</name>
</gene>
<evidence type="ECO:0000313" key="1">
    <source>
        <dbReference type="EMBL" id="NVB73791.1"/>
    </source>
</evidence>
<sequence length="522" mass="59995">MAKLRLTPRDRAELAEWNNLVASVRESSDINPSDSTAEIEDRKKRLEADNEAWFHYYFAQYYTCEPAGFHKKATRRLMGHDRWYEVRAWSRELAKSARAMMEIIKLALTRQVRNVLLISNSQDNAGRLLLPFMANMEENQRIIQDYGTQKKPGSWETGEFTCQCGCSFRAIGAGQSPRGTRNKNFRPDFILIDDIDTDEECRNPERIKAKWKWLEEALIPTMSVSGRYRVLFNGNIIAADCCITRAIEKAAELGQKGIGYADIINIRDKDGVSSWPEKNSEEDIDLFLSLISTSSAQKEFFNNPVSEGSIFKNLVFGKVPPLSKFRFLVIYGDPAPGESRRKQASFKSVCLLGKLKGKLYVIKARVFRGKNEDFIEAFFEQYKHVGGKASVYAYVENNKLQDPFFKQVLKKHLNRLRKKHGIPLNIIPDEERKTDKATRIEANLEPMDRDGNLIFNEQEKDSSDMKELVDQFRMFELTLPYPADGPDCVEGGNRAIDRKAGNMEKPVIIERAAIRRLNKYRR</sequence>
<dbReference type="Proteomes" id="UP000524321">
    <property type="component" value="Unassembled WGS sequence"/>
</dbReference>
<dbReference type="EMBL" id="JABWDJ010000031">
    <property type="protein sequence ID" value="NVB73791.1"/>
    <property type="molecule type" value="Genomic_DNA"/>
</dbReference>
<dbReference type="Gene3D" id="3.40.50.300">
    <property type="entry name" value="P-loop containing nucleotide triphosphate hydrolases"/>
    <property type="match status" value="1"/>
</dbReference>
<accession>A0A7Y6PDF5</accession>
<name>A0A7Y6PDF5_PHOVU</name>